<organism evidence="3 4">
    <name type="scientific">Halomonas salipaludis</name>
    <dbReference type="NCBI Taxonomy" id="2032625"/>
    <lineage>
        <taxon>Bacteria</taxon>
        <taxon>Pseudomonadati</taxon>
        <taxon>Pseudomonadota</taxon>
        <taxon>Gammaproteobacteria</taxon>
        <taxon>Oceanospirillales</taxon>
        <taxon>Halomonadaceae</taxon>
        <taxon>Halomonas</taxon>
    </lineage>
</organism>
<gene>
    <name evidence="3" type="ORF">CK498_11640</name>
</gene>
<comment type="caution">
    <text evidence="3">The sequence shown here is derived from an EMBL/GenBank/DDBJ whole genome shotgun (WGS) entry which is preliminary data.</text>
</comment>
<dbReference type="NCBIfam" id="NF033510">
    <property type="entry name" value="Ca_tandemer"/>
    <property type="match status" value="4"/>
</dbReference>
<dbReference type="Proteomes" id="UP000217771">
    <property type="component" value="Unassembled WGS sequence"/>
</dbReference>
<dbReference type="Gene3D" id="2.60.40.3440">
    <property type="match status" value="1"/>
</dbReference>
<feature type="region of interest" description="Disordered" evidence="1">
    <location>
        <begin position="1179"/>
        <end position="1204"/>
    </location>
</feature>
<reference evidence="3 4" key="1">
    <citation type="submission" date="2017-08" db="EMBL/GenBank/DDBJ databases">
        <title>Halomonas alkalisoli sp. nov., isolated from saline alkaline soil.</title>
        <authorList>
            <person name="Wang D."/>
            <person name="Zhang G."/>
        </authorList>
    </citation>
    <scope>NUCLEOTIDE SEQUENCE [LARGE SCALE GENOMIC DNA]</scope>
    <source>
        <strain evidence="3 4">WRN001</strain>
    </source>
</reference>
<dbReference type="EMBL" id="NSKB01000004">
    <property type="protein sequence ID" value="PAU76638.1"/>
    <property type="molecule type" value="Genomic_DNA"/>
</dbReference>
<keyword evidence="4" id="KW-1185">Reference proteome</keyword>
<proteinExistence type="predicted"/>
<name>A0A2A2EVE1_9GAMM</name>
<feature type="compositionally biased region" description="Polar residues" evidence="1">
    <location>
        <begin position="2122"/>
        <end position="2131"/>
    </location>
</feature>
<feature type="region of interest" description="Disordered" evidence="1">
    <location>
        <begin position="2112"/>
        <end position="2136"/>
    </location>
</feature>
<dbReference type="RefSeq" id="WP_095621029.1">
    <property type="nucleotide sequence ID" value="NZ_NSKB01000004.1"/>
</dbReference>
<dbReference type="Gene3D" id="2.60.40.10">
    <property type="entry name" value="Immunoglobulins"/>
    <property type="match status" value="6"/>
</dbReference>
<evidence type="ECO:0000313" key="3">
    <source>
        <dbReference type="EMBL" id="PAU76638.1"/>
    </source>
</evidence>
<feature type="region of interest" description="Disordered" evidence="1">
    <location>
        <begin position="99"/>
        <end position="127"/>
    </location>
</feature>
<protein>
    <recommendedName>
        <fullName evidence="2">Bacterial Ig-like domain-containing protein</fullName>
    </recommendedName>
</protein>
<feature type="domain" description="Bacterial Ig-like" evidence="2">
    <location>
        <begin position="513"/>
        <end position="609"/>
    </location>
</feature>
<feature type="compositionally biased region" description="Acidic residues" evidence="1">
    <location>
        <begin position="33"/>
        <end position="56"/>
    </location>
</feature>
<dbReference type="InterPro" id="IPR013783">
    <property type="entry name" value="Ig-like_fold"/>
</dbReference>
<dbReference type="Pfam" id="PF17963">
    <property type="entry name" value="Big_9"/>
    <property type="match status" value="1"/>
</dbReference>
<sequence length="3387" mass="356879">MTGDNAQVKLDVGDGRDPMLVEEGESIVIAAEPDADEDANDDDADEQHETLLDDDNLNTPPDNPTGDDEASAGGHYFVRLGRIGDELGQTFDFDAFQPAEPLEFPRDGGGRTPTAESAAPPEGSISVTLGEINSDNVTDVPIHGTTEDIVAGQTVFLVVSDGNPDTEDVEVTTTVNADGSYETTADLSGLDEGEIGVTATVQDQAGNQPTDTDTAGLDTSAEISVSLEDVNSDNVDDAPIHGTTDDVEEGQTVTLVVSDGNPDTPDVMVTTTVDEEGNYDTTADLSGLDEGDLTVEATVEDQAGNQATDTDTAELDTSADISVSFDDDVINDDGKSSVGLSGTTDDVEPGQEVTLVITADGGEGEVEVTTTVEADGSYSTTADVSALPDGDLSVVATVQDQAGNQASDDDTAELDTSAEITVSLEGVNVDNVDDAPIHGSTESVEEGQEVTLVVSDGNPDTDDVEVTATVNADGSYETTADLSDLDEGDLTVEATVEDQAGNQATDTDTAVFDTNQPTLEITSADSTLGAEEDTTLTFEFSEPVDGFTEADIQVEGGTLVPGSLSTQDDQTWTAEFIADGEAPISVDVEDDTYTDKVGNPGTGDTHAINAAPQASGVADITPVGEEVVVDVLANDSDPDGDDLSITDINGTSIGPGETVEVDGGTVTLIEGGDDDGKLLFTPEDGFDFANSNGQVEFDYTISDGEGGSDAATVTVGVVDVAITDNAMPNGEGGVDDSEGDDVLASIDDLENVQISGQIPAGGSVESLIVSSSGGGEVTVVVGADDIDADGTFSVEADLSGLPDGDLSVTLVGADGEGNQAQTDDGILKNTVTEVTVEAIESDTDGNVTEISGSGEPGDSVALEQIDSDGNVTSIPDTDDIVVDQDGNWSFTPTVPLDAERFEVRATATDEYGNTAEASRSVSGLDLGESIAVSESGIVADGDQPAGTDAGNASARTYEGELTLSFAEDEDLATLEIAGQSFDLAQLQGASESDPLEIVTDYGTLTITGYDDSGDTSILSYSYTLTTAADHSQLGDDEPFIDALDVSLTDTAGDVRNGSLDVEIEDDSPLANDMPETQDITEGDAAFDGTNLIDNDSLGADGAVVHTIYYTDRDGEPAEIVVGEADDVGGEVQEQTVDTQYGELTVGSDGSWSYSVLNSVDHAGEDEVIESFEYDLIDGDGSVSEERGTKNIGIEDTEPEVGNTDDATVDEANLSSGTDPDDDALTVSGDLEVTGNDPFLVSFADIEESGSLYGEAFTAGGEDVYFQVSEDGGTLIASTDDSFEDAGAEVFTVTLTDREQSLEDALAGNAPSPGYEFTLKRPLDQADGEQDLDLGFDFTVQEQGGEDGEYETDKDAASGSFTVTVEDDAIGEEGQSITLDEDQDGGESFLTPAEAVGDTITIDEENEPDHGSVSIDSETGAMTYTPDQHFSGEDSFTYQYQRADGQVREVEVSVTVNPVSNEPVFAVDASSVTVNEHNVEGQDEADSRVPLGFEAPLPSDLEDNSAERLGAIELSGMPDGATLVDGNGDPIDNVGDGNGVISDGAIQFVISEYLNENSLGPNGESIRHADDWEARYPDAVEISLADFEALEIRGSDHDAHNFTVTGGVTSYEVDGDGNPLDADSDTLTSRTETPVEVQVQAVTDPVDLSLNDANDLSGDDNIDSVDIDNGTATVTLEEDSPLDLARLLTADFEDLTGSEERWIEISGVEEGTFVTVNGQTFEAGSDGVIEIPASALGDFGDGESRDLPTLELTPPNDFSGDISDITVTLNAIDRDPDGPSEDGEQVQDTVDLNLEVTPVPNEIEDLDQVEIFEYRAGEEDIQDDRTFLTGIEPQDMRESEAITEIVVNDIPEGWAVFDEAGEPIAVTDGSFTISESDIESGVFENYTIRAPENRSEDINLSLDITVEDTGTVGGEETTVSETFEGVELPVKVQPVAGTVEDGDIETPDNIVYDNGVEDGTGNVGVKQDEWYDLNSSDWSSLDAGETLATGWTNADGGFLGDTGDNPSEVTYAQLTPVQVAGQGIDEVGANGVTFRWQDDSGDWVEVAYNGTPVDVPVEFLDTLQMRGGPFQAGEFNVEVRAKSVDAGENADDAESVAVSDDPDYVLSGIVFEPDASDPDDISLNVTSSSGEESSQDIERPIDLDIDLRSSDPYESFNITLEGIPEGAVVIYDGQRFDSNDTPDDGDGLDRGQNSVTIDDFDPSADLQIITAPFDNRDFRLELGGEVVDAFEGSEGEFREIDDLVPRPIRVNVDGVADDASIDAVEEAEVSEGDGVTLDQLIGAQSLEMDDVDGSERLTLRLEGLDAEFSLQGSGVSSLGGTGEERQWMISQDIAEGQSLEQIRDALADTLAQIELTLPEHFSGEVSFQVAPITTEDDGNSATHEHTDVRLDVTPVATATISTSVTAQEDAFQQLDFTLVGSPEEKNETLAAVRINAGDINEDEFELYLGTGDTAPTLAEAAANGADGITLEDGWLEITGDALDNIYLKGAPNFAGDELGFAIEYDIEVAPWSGYEGEVEPVTETIEDTYDVSIDAVTDPVEITLLSIDGDTDAESITVNENGDFDVVVELNKAPDPDANDEPDHDGSERLEYIVIDGVPLGVSVAGAEFIGQTPGSANNDLTTGQWRLNVDQAFAGPLEQTLTFQVEGDATRFQDGFEGDISITAFTRDYTSDGAPAPDVESASVDWTLEIDSDFDDSDADDSQPANISTWEVRDDEDAVMTEDEAQSLANLLTGELDESDEGGFSITLTDVPEGTEIIGMTETQVDGETVYYAAGSGDNDALQDLLNQIQVRAPENGNDNSLDGFGFDATLTTYAASGIEEVETARVEPEVTPVTDPFGVALDMPSDASESQDEESELDLGITLSNPADGAFAQLLDDNEEPSDTVYVRVDDSGMDESGELLWNGEPITATEVTIEGETYFAIEGVTLDAEGGASLEGLSYRPAQYASGSVEVSVAVFGREQGAENVESTIVSESFGVEPVNSGFVEFGVEDAMGLERDGEDRDAPIEVEVSNLQLSDDSEVVQSAFFEGVPNGYTVVYGDNAENVQSANNSGSDGDGTNTWSVPVTEEGELPGYIGIVPPRYESGKIEGIQFTVLSGEPGIEPEATSSEFNLIVEGVADGIEIAPNSSFGNEVEPVRLNLNADMKDYSGSETATFEFTGLGEHAAFYLPTGEDGALELAPGFEDNWEYDAADGGTYTLAGVPSDMINQVHVLQAANALDDDGVSVRAKTVESNDFDDNIDADETDFTEPQDLPLNISPVTPSQGDDTLLYSGDPLDGLDGEDIVQLRYGQDLDRDDYANLDNIEILDLMPEGQDHTLSDLTIDDVVDMTDDDNELFIYGDEGDSVELGSGWSENGTVTEDGREFSVYHSATEGAELRVESAITVDQ</sequence>
<feature type="region of interest" description="Disordered" evidence="1">
    <location>
        <begin position="1"/>
        <end position="72"/>
    </location>
</feature>
<dbReference type="Pfam" id="PF19078">
    <property type="entry name" value="Big_12"/>
    <property type="match status" value="1"/>
</dbReference>
<evidence type="ECO:0000313" key="4">
    <source>
        <dbReference type="Proteomes" id="UP000217771"/>
    </source>
</evidence>
<dbReference type="InterPro" id="IPR044048">
    <property type="entry name" value="Big_12"/>
</dbReference>
<evidence type="ECO:0000256" key="1">
    <source>
        <dbReference type="SAM" id="MobiDB-lite"/>
    </source>
</evidence>
<accession>A0A2A2EVE1</accession>
<evidence type="ECO:0000259" key="2">
    <source>
        <dbReference type="Pfam" id="PF19078"/>
    </source>
</evidence>